<feature type="transmembrane region" description="Helical" evidence="2">
    <location>
        <begin position="124"/>
        <end position="145"/>
    </location>
</feature>
<dbReference type="EMBL" id="ACBZ01000043">
    <property type="protein sequence ID" value="EEG50092.1"/>
    <property type="molecule type" value="Genomic_DNA"/>
</dbReference>
<keyword evidence="2" id="KW-0472">Membrane</keyword>
<feature type="transmembrane region" description="Helical" evidence="2">
    <location>
        <begin position="94"/>
        <end position="112"/>
    </location>
</feature>
<dbReference type="GO" id="GO:0016791">
    <property type="term" value="F:phosphatase activity"/>
    <property type="evidence" value="ECO:0007669"/>
    <property type="project" value="TreeGrafter"/>
</dbReference>
<dbReference type="SUPFAM" id="SSF81606">
    <property type="entry name" value="PP2C-like"/>
    <property type="match status" value="1"/>
</dbReference>
<dbReference type="PANTHER" id="PTHR43156:SF2">
    <property type="entry name" value="STAGE II SPORULATION PROTEIN E"/>
    <property type="match status" value="1"/>
</dbReference>
<evidence type="ECO:0000256" key="1">
    <source>
        <dbReference type="ARBA" id="ARBA00022801"/>
    </source>
</evidence>
<dbReference type="PATRIC" id="fig|476272.21.peg.2326"/>
<evidence type="ECO:0000313" key="4">
    <source>
        <dbReference type="EMBL" id="EEG50092.1"/>
    </source>
</evidence>
<organism evidence="4 5">
    <name type="scientific">Blautia hydrogenotrophica (strain DSM 10507 / JCM 14656 / S5a33)</name>
    <name type="common">Ruminococcus hydrogenotrophicus</name>
    <dbReference type="NCBI Taxonomy" id="476272"/>
    <lineage>
        <taxon>Bacteria</taxon>
        <taxon>Bacillati</taxon>
        <taxon>Bacillota</taxon>
        <taxon>Clostridia</taxon>
        <taxon>Lachnospirales</taxon>
        <taxon>Lachnospiraceae</taxon>
        <taxon>Blautia</taxon>
    </lineage>
</organism>
<dbReference type="PANTHER" id="PTHR43156">
    <property type="entry name" value="STAGE II SPORULATION PROTEIN E-RELATED"/>
    <property type="match status" value="1"/>
</dbReference>
<dbReference type="Proteomes" id="UP000003100">
    <property type="component" value="Unassembled WGS sequence"/>
</dbReference>
<gene>
    <name evidence="4" type="ORF">RUMHYD_00980</name>
</gene>
<keyword evidence="2" id="KW-0812">Transmembrane</keyword>
<dbReference type="InterPro" id="IPR001932">
    <property type="entry name" value="PPM-type_phosphatase-like_dom"/>
</dbReference>
<dbReference type="PROSITE" id="PS51746">
    <property type="entry name" value="PPM_2"/>
    <property type="match status" value="1"/>
</dbReference>
<evidence type="ECO:0000313" key="5">
    <source>
        <dbReference type="Proteomes" id="UP000003100"/>
    </source>
</evidence>
<dbReference type="InterPro" id="IPR036457">
    <property type="entry name" value="PPM-type-like_dom_sf"/>
</dbReference>
<keyword evidence="2" id="KW-1133">Transmembrane helix</keyword>
<dbReference type="Gene3D" id="3.60.40.10">
    <property type="entry name" value="PPM-type phosphatase domain"/>
    <property type="match status" value="1"/>
</dbReference>
<reference evidence="4 5" key="1">
    <citation type="submission" date="2009-01" db="EMBL/GenBank/DDBJ databases">
        <authorList>
            <person name="Fulton L."/>
            <person name="Clifton S."/>
            <person name="Fulton B."/>
            <person name="Xu J."/>
            <person name="Minx P."/>
            <person name="Pepin K.H."/>
            <person name="Johnson M."/>
            <person name="Bhonagiri V."/>
            <person name="Nash W.E."/>
            <person name="Mardis E.R."/>
            <person name="Wilson R.K."/>
        </authorList>
    </citation>
    <scope>NUCLEOTIDE SEQUENCE [LARGE SCALE GENOMIC DNA]</scope>
    <source>
        <strain evidence="5">DSM 10507 / JCM 14656 / S5a33</strain>
    </source>
</reference>
<name>C0CJI2_BLAHS</name>
<feature type="domain" description="PPM-type phosphatase" evidence="3">
    <location>
        <begin position="293"/>
        <end position="508"/>
    </location>
</feature>
<dbReference type="GeneID" id="86820127"/>
<dbReference type="Pfam" id="PF07228">
    <property type="entry name" value="SpoIIE"/>
    <property type="match status" value="1"/>
</dbReference>
<feature type="transmembrane region" description="Helical" evidence="2">
    <location>
        <begin position="157"/>
        <end position="176"/>
    </location>
</feature>
<sequence>MDGHVIRECLYMGIMYLQIIIFMAFMISKTLELEKTQRTAVVYWGVAGLSAFLFGMGIQYAAQQMIAFLDQKAFQSEGGAIVQMYYSGVTLVHVVQNMMPALIATAFVLVIYRGKRSTKVFVSLLFMLVVAVTFQFFSEITYIFFSDGDNGYLRNQPVPIVRSLIDFGWLFCIICIYRKFLETSLKNILETAREQIVHIITISCLAYIAFEVVKGTLDTYGITLMAVDPGNFLIAVTIITALILIYILIYWSIFKVVTVSASSAKVKAELDVASKIQLSALPNKFPAFPDRKEIEVYAEMFPAKEVGGDFYDFFFIDEEHLAVLIADVSGKGVPAALFMMSGRAVIRNQAFLKMKPGEILKNANNQLEENNHEGMFITAFLGILNVNTGEFEYSNAGHNVPYLCKKSGEVIPIPVKSGFVLAGMRNIRYKTEKIILEKREKLILYTDGITEAENPQKDMYGAERLMEALGDCTEKTVDETVRKIVVSVENFAQDSEQADDITVLAVERL</sequence>
<dbReference type="AlphaFoldDB" id="C0CJI2"/>
<dbReference type="SMART" id="SM00331">
    <property type="entry name" value="PP2C_SIG"/>
    <property type="match status" value="1"/>
</dbReference>
<dbReference type="InterPro" id="IPR052016">
    <property type="entry name" value="Bact_Sigma-Reg"/>
</dbReference>
<dbReference type="eggNOG" id="COG2208">
    <property type="taxonomic scope" value="Bacteria"/>
</dbReference>
<proteinExistence type="predicted"/>
<evidence type="ECO:0000259" key="3">
    <source>
        <dbReference type="PROSITE" id="PS51746"/>
    </source>
</evidence>
<feature type="transmembrane region" description="Helical" evidence="2">
    <location>
        <begin position="233"/>
        <end position="253"/>
    </location>
</feature>
<feature type="transmembrane region" description="Helical" evidence="2">
    <location>
        <begin position="40"/>
        <end position="62"/>
    </location>
</feature>
<accession>C0CJI2</accession>
<dbReference type="RefSeq" id="WP_005946682.1">
    <property type="nucleotide sequence ID" value="NZ_CP136423.1"/>
</dbReference>
<reference evidence="4 5" key="2">
    <citation type="submission" date="2009-02" db="EMBL/GenBank/DDBJ databases">
        <title>Draft genome sequence of Blautia hydrogenotrophica DSM 10507 (Ruminococcus hydrogenotrophicus DSM 10507).</title>
        <authorList>
            <person name="Sudarsanam P."/>
            <person name="Ley R."/>
            <person name="Guruge J."/>
            <person name="Turnbaugh P.J."/>
            <person name="Mahowald M."/>
            <person name="Liep D."/>
            <person name="Gordon J."/>
        </authorList>
    </citation>
    <scope>NUCLEOTIDE SEQUENCE [LARGE SCALE GENOMIC DNA]</scope>
    <source>
        <strain evidence="5">DSM 10507 / JCM 14656 / S5a33</strain>
    </source>
</reference>
<keyword evidence="1" id="KW-0378">Hydrolase</keyword>
<protein>
    <recommendedName>
        <fullName evidence="3">PPM-type phosphatase domain-containing protein</fullName>
    </recommendedName>
</protein>
<comment type="caution">
    <text evidence="4">The sequence shown here is derived from an EMBL/GenBank/DDBJ whole genome shotgun (WGS) entry which is preliminary data.</text>
</comment>
<evidence type="ECO:0000256" key="2">
    <source>
        <dbReference type="SAM" id="Phobius"/>
    </source>
</evidence>
<feature type="transmembrane region" description="Helical" evidence="2">
    <location>
        <begin position="196"/>
        <end position="213"/>
    </location>
</feature>
<feature type="transmembrane region" description="Helical" evidence="2">
    <location>
        <begin position="12"/>
        <end position="28"/>
    </location>
</feature>
<keyword evidence="5" id="KW-1185">Reference proteome</keyword>
<dbReference type="HOGENOM" id="CLU_569594_0_0_9"/>